<dbReference type="InterPro" id="IPR044940">
    <property type="entry name" value="NOS_dom_2"/>
</dbReference>
<feature type="region of interest" description="Disordered" evidence="25">
    <location>
        <begin position="326"/>
        <end position="354"/>
    </location>
</feature>
<dbReference type="GO" id="GO:0042383">
    <property type="term" value="C:sarcolemma"/>
    <property type="evidence" value="ECO:0007669"/>
    <property type="project" value="UniProtKB-SubCell"/>
</dbReference>
<evidence type="ECO:0000256" key="6">
    <source>
        <dbReference type="ARBA" id="ARBA00006267"/>
    </source>
</evidence>
<keyword evidence="11" id="KW-0479">Metal-binding</keyword>
<feature type="region of interest" description="Disordered" evidence="25">
    <location>
        <begin position="250"/>
        <end position="276"/>
    </location>
</feature>
<comment type="cofactor">
    <cofactor evidence="1">
        <name>FMN</name>
        <dbReference type="ChEBI" id="CHEBI:58210"/>
    </cofactor>
</comment>
<dbReference type="InterPro" id="IPR023173">
    <property type="entry name" value="NADPH_Cyt_P450_Rdtase_alpha"/>
</dbReference>
<dbReference type="RefSeq" id="XP_055861570.1">
    <property type="nucleotide sequence ID" value="XM_056005595.1"/>
</dbReference>
<dbReference type="OMA" id="MQLPTHG"/>
<evidence type="ECO:0000256" key="9">
    <source>
        <dbReference type="ARBA" id="ARBA00022630"/>
    </source>
</evidence>
<dbReference type="FunFam" id="3.40.50.80:FF:000003">
    <property type="entry name" value="Nitric oxide synthase"/>
    <property type="match status" value="1"/>
</dbReference>
<evidence type="ECO:0000256" key="24">
    <source>
        <dbReference type="ARBA" id="ARBA00035474"/>
    </source>
</evidence>
<feature type="compositionally biased region" description="Low complexity" evidence="25">
    <location>
        <begin position="333"/>
        <end position="343"/>
    </location>
</feature>
<dbReference type="SMART" id="SM00228">
    <property type="entry name" value="PDZ"/>
    <property type="match status" value="1"/>
</dbReference>
<dbReference type="GO" id="GO:0004517">
    <property type="term" value="F:nitric-oxide synthase activity"/>
    <property type="evidence" value="ECO:0007669"/>
    <property type="project" value="UniProtKB-EC"/>
</dbReference>
<dbReference type="GO" id="GO:0043197">
    <property type="term" value="C:dendritic spine"/>
    <property type="evidence" value="ECO:0007669"/>
    <property type="project" value="UniProtKB-SubCell"/>
</dbReference>
<keyword evidence="14" id="KW-0521">NADP</keyword>
<dbReference type="Pfam" id="PF00595">
    <property type="entry name" value="PDZ"/>
    <property type="match status" value="1"/>
</dbReference>
<dbReference type="EC" id="1.14.13.39" evidence="7"/>
<dbReference type="InterPro" id="IPR001478">
    <property type="entry name" value="PDZ"/>
</dbReference>
<feature type="compositionally biased region" description="Low complexity" evidence="25">
    <location>
        <begin position="392"/>
        <end position="417"/>
    </location>
</feature>
<dbReference type="PANTHER" id="PTHR43410">
    <property type="entry name" value="NITRIC OXIDE SYNTHASE OXYGENASE"/>
    <property type="match status" value="1"/>
</dbReference>
<dbReference type="SUPFAM" id="SSF52343">
    <property type="entry name" value="Ferredoxin reductase-like, C-terminal NADP-linked domain"/>
    <property type="match status" value="1"/>
</dbReference>
<dbReference type="InterPro" id="IPR036119">
    <property type="entry name" value="NOS_N_sf"/>
</dbReference>
<dbReference type="Gene3D" id="2.30.42.10">
    <property type="match status" value="1"/>
</dbReference>
<proteinExistence type="inferred from homology"/>
<protein>
    <recommendedName>
        <fullName evidence="23">Nitric oxide synthase 1</fullName>
        <ecNumber evidence="7">1.14.13.39</ecNumber>
    </recommendedName>
    <alternativeName>
        <fullName evidence="18">Constitutive NOS</fullName>
    </alternativeName>
    <alternativeName>
        <fullName evidence="20">NC-NOS</fullName>
    </alternativeName>
    <alternativeName>
        <fullName evidence="19">NOS type I</fullName>
    </alternativeName>
    <alternativeName>
        <fullName evidence="21">Neuronal NOS</fullName>
    </alternativeName>
    <alternativeName>
        <fullName evidence="24">Nitric oxide synthase, brain</fullName>
    </alternativeName>
    <alternativeName>
        <fullName evidence="22">Peptidyl-cysteine S-nitrosylase NOS1</fullName>
    </alternativeName>
</protein>
<comment type="similarity">
    <text evidence="6">Belongs to the NOS family.</text>
</comment>
<dbReference type="PROSITE" id="PS51384">
    <property type="entry name" value="FAD_FR"/>
    <property type="match status" value="1"/>
</dbReference>
<dbReference type="InterPro" id="IPR044943">
    <property type="entry name" value="NOS_dom_1"/>
</dbReference>
<dbReference type="InterPro" id="IPR001094">
    <property type="entry name" value="Flavdoxin-like"/>
</dbReference>
<dbReference type="FunFam" id="3.90.440.10:FF:000001">
    <property type="entry name" value="Endothelial nitric oxide synthase"/>
    <property type="match status" value="1"/>
</dbReference>
<dbReference type="PROSITE" id="PS60001">
    <property type="entry name" value="NOS"/>
    <property type="match status" value="1"/>
</dbReference>
<evidence type="ECO:0000313" key="30">
    <source>
        <dbReference type="RefSeq" id="XP_055861569.1"/>
    </source>
</evidence>
<reference evidence="30 31" key="1">
    <citation type="submission" date="2025-04" db="UniProtKB">
        <authorList>
            <consortium name="RefSeq"/>
        </authorList>
    </citation>
    <scope>IDENTIFICATION</scope>
</reference>
<dbReference type="RefSeq" id="XP_055861571.1">
    <property type="nucleotide sequence ID" value="XM_056005596.1"/>
</dbReference>
<evidence type="ECO:0000256" key="23">
    <source>
        <dbReference type="ARBA" id="ARBA00035211"/>
    </source>
</evidence>
<dbReference type="InterPro" id="IPR001709">
    <property type="entry name" value="Flavoprot_Pyr_Nucl_cyt_Rdtase"/>
</dbReference>
<dbReference type="PANTHER" id="PTHR43410:SF1">
    <property type="entry name" value="NITRIC OXIDE SYNTHASE"/>
    <property type="match status" value="1"/>
</dbReference>
<dbReference type="InterPro" id="IPR029039">
    <property type="entry name" value="Flavoprotein-like_sf"/>
</dbReference>
<dbReference type="InterPro" id="IPR044944">
    <property type="entry name" value="NOS_dom_3"/>
</dbReference>
<dbReference type="SUPFAM" id="SSF63380">
    <property type="entry name" value="Riboflavin synthase domain-like"/>
    <property type="match status" value="1"/>
</dbReference>
<dbReference type="OrthoDB" id="1688044at2759"/>
<keyword evidence="29" id="KW-1185">Reference proteome</keyword>
<evidence type="ECO:0000256" key="4">
    <source>
        <dbReference type="ARBA" id="ARBA00004468"/>
    </source>
</evidence>
<dbReference type="GO" id="GO:0006809">
    <property type="term" value="P:nitric oxide biosynthetic process"/>
    <property type="evidence" value="ECO:0007669"/>
    <property type="project" value="InterPro"/>
</dbReference>
<evidence type="ECO:0000259" key="28">
    <source>
        <dbReference type="PROSITE" id="PS51384"/>
    </source>
</evidence>
<keyword evidence="17" id="KW-0408">Iron</keyword>
<evidence type="ECO:0000256" key="16">
    <source>
        <dbReference type="ARBA" id="ARBA00023002"/>
    </source>
</evidence>
<dbReference type="InterPro" id="IPR017938">
    <property type="entry name" value="Riboflavin_synthase-like_b-brl"/>
</dbReference>
<dbReference type="GeneID" id="106079466"/>
<evidence type="ECO:0000256" key="8">
    <source>
        <dbReference type="ARBA" id="ARBA00022617"/>
    </source>
</evidence>
<dbReference type="Gene3D" id="3.90.1230.10">
    <property type="entry name" value="Nitric Oxide Synthase, Chain A, domain 3"/>
    <property type="match status" value="1"/>
</dbReference>
<dbReference type="FunFam" id="1.20.990.10:FF:000002">
    <property type="entry name" value="Nitric oxide synthase"/>
    <property type="match status" value="1"/>
</dbReference>
<dbReference type="SUPFAM" id="SSF50156">
    <property type="entry name" value="PDZ domain-like"/>
    <property type="match status" value="1"/>
</dbReference>
<evidence type="ECO:0000256" key="18">
    <source>
        <dbReference type="ARBA" id="ARBA00029794"/>
    </source>
</evidence>
<dbReference type="SUPFAM" id="SSF56512">
    <property type="entry name" value="Nitric oxide (NO) synthase oxygenase domain"/>
    <property type="match status" value="1"/>
</dbReference>
<dbReference type="Pfam" id="PF00175">
    <property type="entry name" value="NAD_binding_1"/>
    <property type="match status" value="1"/>
</dbReference>
<dbReference type="GO" id="GO:0010181">
    <property type="term" value="F:FMN binding"/>
    <property type="evidence" value="ECO:0007669"/>
    <property type="project" value="InterPro"/>
</dbReference>
<dbReference type="Gene3D" id="3.90.440.10">
    <property type="entry name" value="Nitric Oxide Synthase,Heme Domain,Chain A domain 2"/>
    <property type="match status" value="1"/>
</dbReference>
<keyword evidence="10" id="KW-0288">FMN</keyword>
<dbReference type="FunFam" id="3.40.50.360:FF:000033">
    <property type="entry name" value="Nitric oxide synthase"/>
    <property type="match status" value="1"/>
</dbReference>
<dbReference type="Gene3D" id="3.40.50.360">
    <property type="match status" value="1"/>
</dbReference>
<dbReference type="InterPro" id="IPR003097">
    <property type="entry name" value="CysJ-like_FAD-binding"/>
</dbReference>
<evidence type="ECO:0000256" key="15">
    <source>
        <dbReference type="ARBA" id="ARBA00022860"/>
    </source>
</evidence>
<evidence type="ECO:0000256" key="21">
    <source>
        <dbReference type="ARBA" id="ARBA00031374"/>
    </source>
</evidence>
<evidence type="ECO:0000256" key="17">
    <source>
        <dbReference type="ARBA" id="ARBA00023004"/>
    </source>
</evidence>
<dbReference type="InterPro" id="IPR001433">
    <property type="entry name" value="OxRdtase_FAD/NAD-bd"/>
</dbReference>
<evidence type="ECO:0000259" key="27">
    <source>
        <dbReference type="PROSITE" id="PS50902"/>
    </source>
</evidence>
<keyword evidence="13" id="KW-0832">Ubl conjugation</keyword>
<evidence type="ECO:0000313" key="31">
    <source>
        <dbReference type="RefSeq" id="XP_055861570.1"/>
    </source>
</evidence>
<dbReference type="InterPro" id="IPR036034">
    <property type="entry name" value="PDZ_sf"/>
</dbReference>
<evidence type="ECO:0000256" key="20">
    <source>
        <dbReference type="ARBA" id="ARBA00031302"/>
    </source>
</evidence>
<gene>
    <name evidence="30 31 32" type="primary">LOC106079466</name>
</gene>
<comment type="subcellular location">
    <subcellularLocation>
        <location evidence="4">Cell membrane</location>
        <location evidence="4">Sarcolemma</location>
        <topology evidence="4">Peripheral membrane protein</topology>
    </subcellularLocation>
    <subcellularLocation>
        <location evidence="5">Cell projection</location>
        <location evidence="5">Dendritic spine</location>
    </subcellularLocation>
</comment>
<name>A0A9W2YFY7_BIOGL</name>
<dbReference type="InterPro" id="IPR008254">
    <property type="entry name" value="Flavodoxin/NO_synth"/>
</dbReference>
<evidence type="ECO:0000256" key="3">
    <source>
        <dbReference type="ARBA" id="ARBA00001974"/>
    </source>
</evidence>
<evidence type="ECO:0000256" key="5">
    <source>
        <dbReference type="ARBA" id="ARBA00004552"/>
    </source>
</evidence>
<feature type="region of interest" description="Disordered" evidence="25">
    <location>
        <begin position="372"/>
        <end position="458"/>
    </location>
</feature>
<keyword evidence="12" id="KW-0274">FAD</keyword>
<dbReference type="GO" id="GO:1903522">
    <property type="term" value="P:regulation of blood circulation"/>
    <property type="evidence" value="ECO:0007669"/>
    <property type="project" value="UniProtKB-ARBA"/>
</dbReference>
<feature type="domain" description="PDZ" evidence="26">
    <location>
        <begin position="16"/>
        <end position="98"/>
    </location>
</feature>
<dbReference type="InterPro" id="IPR039261">
    <property type="entry name" value="FNR_nucleotide-bd"/>
</dbReference>
<feature type="compositionally biased region" description="Basic and acidic residues" evidence="25">
    <location>
        <begin position="422"/>
        <end position="433"/>
    </location>
</feature>
<evidence type="ECO:0000256" key="19">
    <source>
        <dbReference type="ARBA" id="ARBA00029891"/>
    </source>
</evidence>
<dbReference type="GO" id="GO:0046872">
    <property type="term" value="F:metal ion binding"/>
    <property type="evidence" value="ECO:0007669"/>
    <property type="project" value="UniProtKB-KW"/>
</dbReference>
<dbReference type="Pfam" id="PF02898">
    <property type="entry name" value="NO_synthase"/>
    <property type="match status" value="1"/>
</dbReference>
<evidence type="ECO:0000256" key="11">
    <source>
        <dbReference type="ARBA" id="ARBA00022723"/>
    </source>
</evidence>
<dbReference type="InterPro" id="IPR050607">
    <property type="entry name" value="NOS"/>
</dbReference>
<dbReference type="CDD" id="cd00795">
    <property type="entry name" value="NOS_oxygenase_euk"/>
    <property type="match status" value="1"/>
</dbReference>
<comment type="cofactor">
    <cofactor evidence="2">
        <name>heme b</name>
        <dbReference type="ChEBI" id="CHEBI:60344"/>
    </cofactor>
</comment>
<sequence>MPTTTAASEPSTNTIRVKLTKQKYGGLGFLVKQRALKPFVLVASIVKAGVAEESGLVQIGDIILRINDIDLTEMSYASAIEVLKAVPIDTSVVLLLRGPEGYTTYLQTTFQENGQPRTIRVSKPVHESIMGRIKKTFTGSSAQISPVKGLKRLCNGEVDRKKGEGEIDNDVDSTGGVGCEYGNLVSIEETEGAAGAVEHKPGDGFQAKNGDVSKSFVRSEASKFLFKNEGRVESEEETVLDNGAVGSPKIVLTSPKSKGSLPRAQTYDSGVGDSGRGGVCSPCHKRAIEIVQDADEITVVVRGDVSVRSEDLSDPNSPRTFIISTQRHNHSCSSSSNNNSTAPTAPPAPAPAENLCSTANIATSIGNLADDTFSTTGPMSPRGSIFSNDLAGGRTSPSSGGRTSPSKSPVTSPTKASNGEDEFGRGRSSDRMKRASSPSIGRRKSSDRRGSVSTSMASPKRFAKVKNLLDDKTYVDILHQKAIAAVPCSSDRCMGSLMSQQAHRPPGAPRTTEELLLHAKDFIEQYYTSIKKNNTPAHFKRISEITDAVEKSGTYELTTAELTFGAKLGWRNAPRCIGRIQWSKLQVFDARHILTARGMYEALCNHIKYGTNKGNLRSAITIFPQRKDGRRDFRVWNAQLIRYAGYKMDDGKIIGDPANVEFTDQCIKLGWKPKYGMFDVLPLVLSAAGSDPEWFEIPPELILEVNIRHPKYPWFSDMGLKWYALPAVSGMLFDCGGLEFPCCPFNGWYMGTEIGARDFCDSNRYNLLEPIATKMGLDTKKSSSLWKDRALVEINLAVLYSFQSSGVTITDHHAASESFIKHMENEQKLRGGCPGDWVWVVPPMSGSILEVFHQEMLLYKLKPSYEYQEDAWRTHVWKKDRDNKPKSSDKPKRKFGFKELARAVKFSAKLMGKALARRVKCTILFATETGKSERFANTLCEIFKHAFDAKVLCMEDYDVSSLEHESLVLVVTSTFGNGEPPENGEMLSKSLFEMKPSDSMNGDLNSTRSHSTYVRMSITSEKDFKLDTGDLDKTEDSLAMLTGPLGNVRFSVFALGSKAYPHFAAFGFYIDRILHELGAERIFPIGAGDELCGQEQSFRTWAEGVFKAACETFCLGDDVNISEATGALNNSDHSWSPNRFRILPVDNGKEPDICEALSKVHSKKILPCILTERIQLQAPDSDRQTILVKLNTQGASELLYSPGDHLGIFPANSPDLVESLLARLHNAPNPDQVIRTEFLNEVSTPLGTNKSWSQIEKMPVCSLRTAFTYILDITTPPSQALLQLLATQATRDRDKEKIEVLATDSKAYEDWKYDLSPNLLEVLEQFTSVRVPPSLLLTQLPLLQQRYYSISSSPQMCPGEVHATIAVVRFRTHDGAGAQHEGVCSGWLNRCAPGNIVPCLVRAAPSFHLPEKSSLPIIMVGPGTGIAPFRSFWQQRMIDMEMMNVPSLEDKKHFGDMVLYFGCRTARQDNIYGKELEDMEKAGVLTNFYVALSREFDVPKVYVQDILLSNAPYVYEAIVKKGGHFYVCGDVSMAHDVTQTLEVILQDQGKMDAENAAQLVTKLREANRFHEDIFGVSIRKPGEPRRSKDQTMLALEYLTAAVRAGKLDALRERAKPILFKKHFYIGKPKLFSKNIFTGLKDCENLQSTEENDNVF</sequence>
<keyword evidence="8" id="KW-0349">Heme</keyword>
<dbReference type="InterPro" id="IPR004030">
    <property type="entry name" value="NOS_N"/>
</dbReference>
<dbReference type="Gene3D" id="3.90.340.10">
    <property type="entry name" value="Nitric Oxide Synthase, Chain A, domain 1"/>
    <property type="match status" value="1"/>
</dbReference>
<evidence type="ECO:0000313" key="32">
    <source>
        <dbReference type="RefSeq" id="XP_055861571.1"/>
    </source>
</evidence>
<dbReference type="PRINTS" id="PR00371">
    <property type="entry name" value="FPNCR"/>
</dbReference>
<evidence type="ECO:0000256" key="13">
    <source>
        <dbReference type="ARBA" id="ARBA00022843"/>
    </source>
</evidence>
<accession>A0A9W2YFY7</accession>
<evidence type="ECO:0000313" key="29">
    <source>
        <dbReference type="Proteomes" id="UP001165740"/>
    </source>
</evidence>
<keyword evidence="15" id="KW-0112">Calmodulin-binding</keyword>
<evidence type="ECO:0000256" key="7">
    <source>
        <dbReference type="ARBA" id="ARBA00012989"/>
    </source>
</evidence>
<keyword evidence="9" id="KW-0285">Flavoprotein</keyword>
<dbReference type="Proteomes" id="UP001165740">
    <property type="component" value="Chromosome 12"/>
</dbReference>
<dbReference type="Pfam" id="PF00667">
    <property type="entry name" value="FAD_binding_1"/>
    <property type="match status" value="1"/>
</dbReference>
<evidence type="ECO:0000256" key="22">
    <source>
        <dbReference type="ARBA" id="ARBA00032538"/>
    </source>
</evidence>
<dbReference type="SUPFAM" id="SSF52218">
    <property type="entry name" value="Flavoproteins"/>
    <property type="match status" value="1"/>
</dbReference>
<evidence type="ECO:0000256" key="1">
    <source>
        <dbReference type="ARBA" id="ARBA00001917"/>
    </source>
</evidence>
<comment type="cofactor">
    <cofactor evidence="3">
        <name>FAD</name>
        <dbReference type="ChEBI" id="CHEBI:57692"/>
    </cofactor>
</comment>
<feature type="domain" description="Flavodoxin-like" evidence="27">
    <location>
        <begin position="921"/>
        <end position="1106"/>
    </location>
</feature>
<organism evidence="29 32">
    <name type="scientific">Biomphalaria glabrata</name>
    <name type="common">Bloodfluke planorb</name>
    <name type="synonym">Freshwater snail</name>
    <dbReference type="NCBI Taxonomy" id="6526"/>
    <lineage>
        <taxon>Eukaryota</taxon>
        <taxon>Metazoa</taxon>
        <taxon>Spiralia</taxon>
        <taxon>Lophotrochozoa</taxon>
        <taxon>Mollusca</taxon>
        <taxon>Gastropoda</taxon>
        <taxon>Heterobranchia</taxon>
        <taxon>Euthyneura</taxon>
        <taxon>Panpulmonata</taxon>
        <taxon>Hygrophila</taxon>
        <taxon>Lymnaeoidea</taxon>
        <taxon>Planorbidae</taxon>
        <taxon>Biomphalaria</taxon>
    </lineage>
</organism>
<feature type="domain" description="FAD-binding FR-type" evidence="28">
    <location>
        <begin position="1163"/>
        <end position="1410"/>
    </location>
</feature>
<evidence type="ECO:0000259" key="26">
    <source>
        <dbReference type="PROSITE" id="PS50106"/>
    </source>
</evidence>
<dbReference type="InterPro" id="IPR017927">
    <property type="entry name" value="FAD-bd_FR_type"/>
</dbReference>
<dbReference type="Pfam" id="PF00258">
    <property type="entry name" value="Flavodoxin_1"/>
    <property type="match status" value="1"/>
</dbReference>
<evidence type="ECO:0000256" key="12">
    <source>
        <dbReference type="ARBA" id="ARBA00022827"/>
    </source>
</evidence>
<dbReference type="GO" id="GO:0005516">
    <property type="term" value="F:calmodulin binding"/>
    <property type="evidence" value="ECO:0007669"/>
    <property type="project" value="UniProtKB-KW"/>
</dbReference>
<dbReference type="Gene3D" id="3.40.50.80">
    <property type="entry name" value="Nucleotide-binding domain of ferredoxin-NADP reductase (FNR) module"/>
    <property type="match status" value="1"/>
</dbReference>
<evidence type="ECO:0000256" key="2">
    <source>
        <dbReference type="ARBA" id="ARBA00001970"/>
    </source>
</evidence>
<dbReference type="PROSITE" id="PS50106">
    <property type="entry name" value="PDZ"/>
    <property type="match status" value="1"/>
</dbReference>
<dbReference type="PRINTS" id="PR00369">
    <property type="entry name" value="FLAVODOXIN"/>
</dbReference>
<evidence type="ECO:0000256" key="10">
    <source>
        <dbReference type="ARBA" id="ARBA00022643"/>
    </source>
</evidence>
<keyword evidence="16" id="KW-0560">Oxidoreductase</keyword>
<dbReference type="RefSeq" id="XP_055861569.1">
    <property type="nucleotide sequence ID" value="XM_056005594.1"/>
</dbReference>
<dbReference type="PROSITE" id="PS50902">
    <property type="entry name" value="FLAVODOXIN_LIKE"/>
    <property type="match status" value="1"/>
</dbReference>
<dbReference type="Gene3D" id="2.40.30.10">
    <property type="entry name" value="Translation factors"/>
    <property type="match status" value="1"/>
</dbReference>
<evidence type="ECO:0000256" key="14">
    <source>
        <dbReference type="ARBA" id="ARBA00022857"/>
    </source>
</evidence>
<dbReference type="Gene3D" id="1.20.990.10">
    <property type="entry name" value="NADPH-cytochrome p450 Reductase, Chain A, domain 3"/>
    <property type="match status" value="1"/>
</dbReference>
<evidence type="ECO:0000256" key="25">
    <source>
        <dbReference type="SAM" id="MobiDB-lite"/>
    </source>
</evidence>